<dbReference type="Proteomes" id="UP001529510">
    <property type="component" value="Unassembled WGS sequence"/>
</dbReference>
<gene>
    <name evidence="2" type="ORF">M9458_054595</name>
</gene>
<dbReference type="AlphaFoldDB" id="A0ABD0MPV4"/>
<dbReference type="EMBL" id="JAMKFB020000306">
    <property type="protein sequence ID" value="KAL0150168.1"/>
    <property type="molecule type" value="Genomic_DNA"/>
</dbReference>
<comment type="caution">
    <text evidence="2">The sequence shown here is derived from an EMBL/GenBank/DDBJ whole genome shotgun (WGS) entry which is preliminary data.</text>
</comment>
<name>A0ABD0MPV4_CIRMR</name>
<feature type="compositionally biased region" description="Polar residues" evidence="1">
    <location>
        <begin position="41"/>
        <end position="51"/>
    </location>
</feature>
<sequence>MLSLREDDHRRVADSVSCKGGGCRFLCPDLEFPLGKCQEGTTSGRELTSNGDGEGLPKNEGSSFHRKVPLISFGASSDDRMSIAVSESEPTFRGRINRAHCCPPSGQHPVHSPEVLKELRITIDLALCALKVTMWSLGHAMSTMLVQECYLWLWLADMRETDKTRFLSAPVSQTGFSGDAVENFAQQFSASQKQTEAHIRHILSRHAAPQPAHRRGWPPDSAPAQPSQRPFRQPPHPSRPPLRPVASGRERGSETAGPGEWHLDNAIRCTTRTQGKHISTKSCPSGCPCHPMPLRKSQRRPLFPSRAGRSHSQLTRQLADTGLVSGSVVRTQGPGVHAPQLVGSSGQLGKEQTLPDKEDLFSWYGVGLGRTDIMPHAGTCPVSVELPEYVQEQDSGPTEISEAPTAYGSCSDSYTARAAPYETASTLAPRPSPKEE</sequence>
<feature type="region of interest" description="Disordered" evidence="1">
    <location>
        <begin position="206"/>
        <end position="263"/>
    </location>
</feature>
<keyword evidence="3" id="KW-1185">Reference proteome</keyword>
<accession>A0ABD0MPV4</accession>
<evidence type="ECO:0000313" key="3">
    <source>
        <dbReference type="Proteomes" id="UP001529510"/>
    </source>
</evidence>
<feature type="region of interest" description="Disordered" evidence="1">
    <location>
        <begin position="41"/>
        <end position="60"/>
    </location>
</feature>
<reference evidence="2 3" key="1">
    <citation type="submission" date="2024-05" db="EMBL/GenBank/DDBJ databases">
        <title>Genome sequencing and assembly of Indian major carp, Cirrhinus mrigala (Hamilton, 1822).</title>
        <authorList>
            <person name="Mohindra V."/>
            <person name="Chowdhury L.M."/>
            <person name="Lal K."/>
            <person name="Jena J.K."/>
        </authorList>
    </citation>
    <scope>NUCLEOTIDE SEQUENCE [LARGE SCALE GENOMIC DNA]</scope>
    <source>
        <strain evidence="2">CM1030</strain>
        <tissue evidence="2">Blood</tissue>
    </source>
</reference>
<evidence type="ECO:0000313" key="2">
    <source>
        <dbReference type="EMBL" id="KAL0150168.1"/>
    </source>
</evidence>
<protein>
    <submittedName>
        <fullName evidence="2">Uncharacterized protein</fullName>
    </submittedName>
</protein>
<proteinExistence type="predicted"/>
<feature type="compositionally biased region" description="Pro residues" evidence="1">
    <location>
        <begin position="232"/>
        <end position="243"/>
    </location>
</feature>
<organism evidence="2 3">
    <name type="scientific">Cirrhinus mrigala</name>
    <name type="common">Mrigala</name>
    <dbReference type="NCBI Taxonomy" id="683832"/>
    <lineage>
        <taxon>Eukaryota</taxon>
        <taxon>Metazoa</taxon>
        <taxon>Chordata</taxon>
        <taxon>Craniata</taxon>
        <taxon>Vertebrata</taxon>
        <taxon>Euteleostomi</taxon>
        <taxon>Actinopterygii</taxon>
        <taxon>Neopterygii</taxon>
        <taxon>Teleostei</taxon>
        <taxon>Ostariophysi</taxon>
        <taxon>Cypriniformes</taxon>
        <taxon>Cyprinidae</taxon>
        <taxon>Labeoninae</taxon>
        <taxon>Labeonini</taxon>
        <taxon>Cirrhinus</taxon>
    </lineage>
</organism>
<feature type="region of interest" description="Disordered" evidence="1">
    <location>
        <begin position="332"/>
        <end position="352"/>
    </location>
</feature>
<evidence type="ECO:0000256" key="1">
    <source>
        <dbReference type="SAM" id="MobiDB-lite"/>
    </source>
</evidence>